<evidence type="ECO:0000313" key="6">
    <source>
        <dbReference type="EMBL" id="KFI47463.1"/>
    </source>
</evidence>
<comment type="caution">
    <text evidence="6">The sequence shown here is derived from an EMBL/GenBank/DDBJ whole genome shotgun (WGS) entry which is preliminary data.</text>
</comment>
<evidence type="ECO:0000256" key="2">
    <source>
        <dbReference type="ARBA" id="ARBA00006739"/>
    </source>
</evidence>
<dbReference type="SUPFAM" id="SSF53448">
    <property type="entry name" value="Nucleotide-diphospho-sugar transferases"/>
    <property type="match status" value="1"/>
</dbReference>
<evidence type="ECO:0000313" key="7">
    <source>
        <dbReference type="Proteomes" id="UP000029093"/>
    </source>
</evidence>
<sequence length="311" mass="36137">MGSRFSFVVLHYLSYELTDMCVKSVINLRKRNSEFGVDIIIVDNASNNGSFEQLKENYGHCNYIHFLHNDVNLGFSKGNNIGYKYALNNCSPDFVVIINNDTIIEQLEFMKNTCHVYNETNAFVLGPDVVNRNGEHQSPMRMKARDRQEVEAAIYKMTPKCQQGGISDYAPLRLRLKWFCRDIMERLPMFQRLLRERERRLSIVRQRQREHAAEDALLQGAALIFTPLFIRTGELPFVPETFLYCEEDILAIRCKHNGWHTHYDPDIKIIHLEDGSTDKLFVDDKEKALFINKHGLEAAQVLLAYGDQRGW</sequence>
<gene>
    <name evidence="6" type="ORF">BBOU_0834</name>
</gene>
<comment type="similarity">
    <text evidence="2">Belongs to the glycosyltransferase 2 family.</text>
</comment>
<evidence type="ECO:0000256" key="3">
    <source>
        <dbReference type="ARBA" id="ARBA00022676"/>
    </source>
</evidence>
<evidence type="ECO:0000256" key="1">
    <source>
        <dbReference type="ARBA" id="ARBA00004776"/>
    </source>
</evidence>
<keyword evidence="3" id="KW-0328">Glycosyltransferase</keyword>
<reference evidence="6 7" key="1">
    <citation type="submission" date="2014-03" db="EMBL/GenBank/DDBJ databases">
        <title>Genomics of Bifidobacteria.</title>
        <authorList>
            <person name="Ventura M."/>
            <person name="Milani C."/>
            <person name="Lugli G.A."/>
        </authorList>
    </citation>
    <scope>NUCLEOTIDE SEQUENCE [LARGE SCALE GENOMIC DNA]</scope>
    <source>
        <strain evidence="6 7">LMG 10736</strain>
    </source>
</reference>
<dbReference type="RefSeq" id="WP_081815590.1">
    <property type="nucleotide sequence ID" value="NZ_JGYQ01000012.1"/>
</dbReference>
<evidence type="ECO:0000259" key="5">
    <source>
        <dbReference type="Pfam" id="PF00535"/>
    </source>
</evidence>
<proteinExistence type="inferred from homology"/>
<evidence type="ECO:0000256" key="4">
    <source>
        <dbReference type="ARBA" id="ARBA00022679"/>
    </source>
</evidence>
<dbReference type="Proteomes" id="UP000029093">
    <property type="component" value="Unassembled WGS sequence"/>
</dbReference>
<dbReference type="GeneID" id="303204904"/>
<dbReference type="OrthoDB" id="9813495at2"/>
<keyword evidence="7" id="KW-1185">Reference proteome</keyword>
<organism evidence="6 7">
    <name type="scientific">Bifidobacterium boum</name>
    <dbReference type="NCBI Taxonomy" id="78343"/>
    <lineage>
        <taxon>Bacteria</taxon>
        <taxon>Bacillati</taxon>
        <taxon>Actinomycetota</taxon>
        <taxon>Actinomycetes</taxon>
        <taxon>Bifidobacteriales</taxon>
        <taxon>Bifidobacteriaceae</taxon>
        <taxon>Bifidobacterium</taxon>
    </lineage>
</organism>
<dbReference type="InterPro" id="IPR001173">
    <property type="entry name" value="Glyco_trans_2-like"/>
</dbReference>
<dbReference type="PANTHER" id="PTHR43179:SF12">
    <property type="entry name" value="GALACTOFURANOSYLTRANSFERASE GLFT2"/>
    <property type="match status" value="1"/>
</dbReference>
<dbReference type="PANTHER" id="PTHR43179">
    <property type="entry name" value="RHAMNOSYLTRANSFERASE WBBL"/>
    <property type="match status" value="1"/>
</dbReference>
<dbReference type="GO" id="GO:0016757">
    <property type="term" value="F:glycosyltransferase activity"/>
    <property type="evidence" value="ECO:0007669"/>
    <property type="project" value="UniProtKB-KW"/>
</dbReference>
<dbReference type="AlphaFoldDB" id="A0A086ZLR3"/>
<dbReference type="EMBL" id="JGYQ01000012">
    <property type="protein sequence ID" value="KFI47463.1"/>
    <property type="molecule type" value="Genomic_DNA"/>
</dbReference>
<feature type="domain" description="Glycosyltransferase 2-like" evidence="5">
    <location>
        <begin position="6"/>
        <end position="119"/>
    </location>
</feature>
<comment type="pathway">
    <text evidence="1">Cell wall biogenesis; cell wall polysaccharide biosynthesis.</text>
</comment>
<protein>
    <submittedName>
        <fullName evidence="6">Glycosyl transferase family protein</fullName>
    </submittedName>
</protein>
<dbReference type="InterPro" id="IPR029044">
    <property type="entry name" value="Nucleotide-diphossugar_trans"/>
</dbReference>
<accession>A0A086ZLR3</accession>
<name>A0A086ZLR3_9BIFI</name>
<keyword evidence="4 6" id="KW-0808">Transferase</keyword>
<dbReference type="Pfam" id="PF00535">
    <property type="entry name" value="Glycos_transf_2"/>
    <property type="match status" value="1"/>
</dbReference>
<dbReference type="Gene3D" id="3.90.550.10">
    <property type="entry name" value="Spore Coat Polysaccharide Biosynthesis Protein SpsA, Chain A"/>
    <property type="match status" value="1"/>
</dbReference>